<dbReference type="RefSeq" id="WP_207336304.1">
    <property type="nucleotide sequence ID" value="NZ_JAFMYU010000011.1"/>
</dbReference>
<proteinExistence type="predicted"/>
<dbReference type="SUPFAM" id="SSF53474">
    <property type="entry name" value="alpha/beta-Hydrolases"/>
    <property type="match status" value="1"/>
</dbReference>
<dbReference type="Pfam" id="PF12697">
    <property type="entry name" value="Abhydrolase_6"/>
    <property type="match status" value="1"/>
</dbReference>
<dbReference type="EMBL" id="JAFMYU010000011">
    <property type="protein sequence ID" value="MBO0932341.1"/>
    <property type="molecule type" value="Genomic_DNA"/>
</dbReference>
<dbReference type="Proteomes" id="UP000664795">
    <property type="component" value="Unassembled WGS sequence"/>
</dbReference>
<name>A0A939G5N3_9BACT</name>
<sequence>MHFRWRRIWLLLLPLVALLPQCVSIRMSDRKVTDYFANKRVKPVFETIKQGEHSLHVARIGADTLPMVLFIHGSPGSWDAFIDFFADSTLYSRAQLVAVDRPGFGKSELGKAEPSLQVQAARIAPVLQRAKARLKPILVGHSLGGPVAARLAMDYPNLVGGLILVAPSIDPALEKQEWYRPVGNAFPIRYWLPTELAVSNREILTLKGELEQMRPLWPGIRVPVIIIQGEDDPLVPPGNAAFAKQMLTNAPVTVQMIPKMNHFIPWRRPDLIHDAILTWLSPSQ</sequence>
<reference evidence="2 3" key="1">
    <citation type="submission" date="2021-03" db="EMBL/GenBank/DDBJ databases">
        <title>Fibrella sp. HMF5036 genome sequencing and assembly.</title>
        <authorList>
            <person name="Kang H."/>
            <person name="Kim H."/>
            <person name="Bae S."/>
            <person name="Joh K."/>
        </authorList>
    </citation>
    <scope>NUCLEOTIDE SEQUENCE [LARGE SCALE GENOMIC DNA]</scope>
    <source>
        <strain evidence="2 3">HMF5036</strain>
    </source>
</reference>
<dbReference type="InterPro" id="IPR029058">
    <property type="entry name" value="AB_hydrolase_fold"/>
</dbReference>
<comment type="caution">
    <text evidence="2">The sequence shown here is derived from an EMBL/GenBank/DDBJ whole genome shotgun (WGS) entry which is preliminary data.</text>
</comment>
<keyword evidence="3" id="KW-1185">Reference proteome</keyword>
<accession>A0A939G5N3</accession>
<dbReference type="GO" id="GO:0016020">
    <property type="term" value="C:membrane"/>
    <property type="evidence" value="ECO:0007669"/>
    <property type="project" value="TreeGrafter"/>
</dbReference>
<dbReference type="PANTHER" id="PTHR43798:SF33">
    <property type="entry name" value="HYDROLASE, PUTATIVE (AFU_ORTHOLOGUE AFUA_2G14860)-RELATED"/>
    <property type="match status" value="1"/>
</dbReference>
<protein>
    <submittedName>
        <fullName evidence="2">Alpha/beta hydrolase</fullName>
    </submittedName>
</protein>
<evidence type="ECO:0000259" key="1">
    <source>
        <dbReference type="Pfam" id="PF12697"/>
    </source>
</evidence>
<dbReference type="GO" id="GO:0016787">
    <property type="term" value="F:hydrolase activity"/>
    <property type="evidence" value="ECO:0007669"/>
    <property type="project" value="UniProtKB-KW"/>
</dbReference>
<dbReference type="InterPro" id="IPR000073">
    <property type="entry name" value="AB_hydrolase_1"/>
</dbReference>
<evidence type="ECO:0000313" key="2">
    <source>
        <dbReference type="EMBL" id="MBO0932341.1"/>
    </source>
</evidence>
<feature type="domain" description="AB hydrolase-1" evidence="1">
    <location>
        <begin position="68"/>
        <end position="274"/>
    </location>
</feature>
<dbReference type="PANTHER" id="PTHR43798">
    <property type="entry name" value="MONOACYLGLYCEROL LIPASE"/>
    <property type="match status" value="1"/>
</dbReference>
<dbReference type="PRINTS" id="PR00111">
    <property type="entry name" value="ABHYDROLASE"/>
</dbReference>
<evidence type="ECO:0000313" key="3">
    <source>
        <dbReference type="Proteomes" id="UP000664795"/>
    </source>
</evidence>
<dbReference type="Gene3D" id="3.40.50.1820">
    <property type="entry name" value="alpha/beta hydrolase"/>
    <property type="match status" value="1"/>
</dbReference>
<dbReference type="AlphaFoldDB" id="A0A939G5N3"/>
<dbReference type="InterPro" id="IPR050266">
    <property type="entry name" value="AB_hydrolase_sf"/>
</dbReference>
<keyword evidence="2" id="KW-0378">Hydrolase</keyword>
<gene>
    <name evidence="2" type="ORF">J2I48_15120</name>
</gene>
<organism evidence="2 3">
    <name type="scientific">Fibrella aquatilis</name>
    <dbReference type="NCBI Taxonomy" id="2817059"/>
    <lineage>
        <taxon>Bacteria</taxon>
        <taxon>Pseudomonadati</taxon>
        <taxon>Bacteroidota</taxon>
        <taxon>Cytophagia</taxon>
        <taxon>Cytophagales</taxon>
        <taxon>Spirosomataceae</taxon>
        <taxon>Fibrella</taxon>
    </lineage>
</organism>